<dbReference type="InterPro" id="IPR015422">
    <property type="entry name" value="PyrdxlP-dep_Trfase_small"/>
</dbReference>
<organism evidence="6 7">
    <name type="scientific">Gelidibacter salicanalis</name>
    <dbReference type="NCBI Taxonomy" id="291193"/>
    <lineage>
        <taxon>Bacteria</taxon>
        <taxon>Pseudomonadati</taxon>
        <taxon>Bacteroidota</taxon>
        <taxon>Flavobacteriia</taxon>
        <taxon>Flavobacteriales</taxon>
        <taxon>Flavobacteriaceae</taxon>
        <taxon>Gelidibacter</taxon>
    </lineage>
</organism>
<comment type="similarity">
    <text evidence="2 5">Belongs to the trans-sulfuration enzymes family.</text>
</comment>
<dbReference type="GO" id="GO:0019343">
    <property type="term" value="P:cysteine biosynthetic process via cystathionine"/>
    <property type="evidence" value="ECO:0007669"/>
    <property type="project" value="TreeGrafter"/>
</dbReference>
<dbReference type="GO" id="GO:0005737">
    <property type="term" value="C:cytoplasm"/>
    <property type="evidence" value="ECO:0007669"/>
    <property type="project" value="TreeGrafter"/>
</dbReference>
<dbReference type="FunFam" id="3.90.1150.10:FF:000008">
    <property type="entry name" value="Cystathionine gamma-synthase"/>
    <property type="match status" value="1"/>
</dbReference>
<dbReference type="RefSeq" id="WP_146892713.1">
    <property type="nucleotide sequence ID" value="NZ_VORX01000003.1"/>
</dbReference>
<dbReference type="PIRSF" id="PIRSF001434">
    <property type="entry name" value="CGS"/>
    <property type="match status" value="1"/>
</dbReference>
<dbReference type="Gene3D" id="3.40.640.10">
    <property type="entry name" value="Type I PLP-dependent aspartate aminotransferase-like (Major domain)"/>
    <property type="match status" value="1"/>
</dbReference>
<dbReference type="CDD" id="cd00614">
    <property type="entry name" value="CGS_like"/>
    <property type="match status" value="1"/>
</dbReference>
<accession>A0A5C7AIM4</accession>
<dbReference type="InterPro" id="IPR015424">
    <property type="entry name" value="PyrdxlP-dep_Trfase"/>
</dbReference>
<proteinExistence type="inferred from homology"/>
<evidence type="ECO:0000256" key="1">
    <source>
        <dbReference type="ARBA" id="ARBA00001933"/>
    </source>
</evidence>
<dbReference type="InterPro" id="IPR015421">
    <property type="entry name" value="PyrdxlP-dep_Trfase_major"/>
</dbReference>
<evidence type="ECO:0000256" key="2">
    <source>
        <dbReference type="ARBA" id="ARBA00009077"/>
    </source>
</evidence>
<dbReference type="GO" id="GO:0030170">
    <property type="term" value="F:pyridoxal phosphate binding"/>
    <property type="evidence" value="ECO:0007669"/>
    <property type="project" value="InterPro"/>
</dbReference>
<evidence type="ECO:0000256" key="4">
    <source>
        <dbReference type="PIRSR" id="PIRSR001434-2"/>
    </source>
</evidence>
<feature type="modified residue" description="N6-(pyridoxal phosphate)lysine" evidence="4">
    <location>
        <position position="195"/>
    </location>
</feature>
<dbReference type="PANTHER" id="PTHR11808">
    <property type="entry name" value="TRANS-SULFURATION ENZYME FAMILY MEMBER"/>
    <property type="match status" value="1"/>
</dbReference>
<dbReference type="NCBIfam" id="NF005871">
    <property type="entry name" value="PRK07811.1"/>
    <property type="match status" value="1"/>
</dbReference>
<keyword evidence="6" id="KW-0808">Transferase</keyword>
<gene>
    <name evidence="6" type="ORF">ES711_08895</name>
</gene>
<dbReference type="GO" id="GO:0019346">
    <property type="term" value="P:transsulfuration"/>
    <property type="evidence" value="ECO:0007669"/>
    <property type="project" value="InterPro"/>
</dbReference>
<comment type="caution">
    <text evidence="6">The sequence shown here is derived from an EMBL/GenBank/DDBJ whole genome shotgun (WGS) entry which is preliminary data.</text>
</comment>
<dbReference type="PANTHER" id="PTHR11808:SF15">
    <property type="entry name" value="CYSTATHIONINE GAMMA-LYASE"/>
    <property type="match status" value="1"/>
</dbReference>
<dbReference type="PROSITE" id="PS00868">
    <property type="entry name" value="CYS_MET_METAB_PP"/>
    <property type="match status" value="1"/>
</dbReference>
<sequence length="379" mass="41386">MKFNTKTIHGNQEPDKAYGSVMPPIYQTTTYAQTTPGGHKGYQYSRSANPTRTALENALASIENGTHAMAFGSGLAAIDAVLKLLKSGDEVISTNDLYGGTYRLFTKIFEGFGIKFHYVGMENVANIASYINKNTKLIWVETPTNPMMTIIDIKATAAVAKEHQLLLAVDNTFATPYLQQPLDLGADIVMHSATKYLGGHSDVVMGALIVNDKALADRLYFIQNASGAICGPQDSFLVLRGIKTLHIRMQRHCENGKAVAEYLKNHPKIEAVYWPGFEDHPNHAIAKAQMKDFGGMVSFTTKGNKYNEAIKIIERLQIFTLAESLGGVESLAGHPASMTHASIPKEVREKTGVVDSLIRLSVGIEDEEDLIADLKQAIG</sequence>
<comment type="cofactor">
    <cofactor evidence="1 5">
        <name>pyridoxal 5'-phosphate</name>
        <dbReference type="ChEBI" id="CHEBI:597326"/>
    </cofactor>
</comment>
<dbReference type="GO" id="GO:0004123">
    <property type="term" value="F:cystathionine gamma-lyase activity"/>
    <property type="evidence" value="ECO:0007669"/>
    <property type="project" value="TreeGrafter"/>
</dbReference>
<dbReference type="OrthoDB" id="9803729at2"/>
<dbReference type="EC" id="2.5.1.48" evidence="6"/>
<dbReference type="EMBL" id="VORX01000003">
    <property type="protein sequence ID" value="TXE08606.1"/>
    <property type="molecule type" value="Genomic_DNA"/>
</dbReference>
<keyword evidence="3 4" id="KW-0663">Pyridoxal phosphate</keyword>
<dbReference type="Gene3D" id="3.90.1150.10">
    <property type="entry name" value="Aspartate Aminotransferase, domain 1"/>
    <property type="match status" value="1"/>
</dbReference>
<evidence type="ECO:0000256" key="3">
    <source>
        <dbReference type="ARBA" id="ARBA00022898"/>
    </source>
</evidence>
<dbReference type="Proteomes" id="UP000321734">
    <property type="component" value="Unassembled WGS sequence"/>
</dbReference>
<protein>
    <submittedName>
        <fullName evidence="6">Cystathionine gamma-synthase</fullName>
        <ecNumber evidence="6">2.5.1.48</ecNumber>
    </submittedName>
</protein>
<keyword evidence="7" id="KW-1185">Reference proteome</keyword>
<dbReference type="AlphaFoldDB" id="A0A5C7AIM4"/>
<dbReference type="GO" id="GO:0003962">
    <property type="term" value="F:cystathionine gamma-synthase activity"/>
    <property type="evidence" value="ECO:0007669"/>
    <property type="project" value="UniProtKB-EC"/>
</dbReference>
<dbReference type="InterPro" id="IPR000277">
    <property type="entry name" value="Cys/Met-Metab_PyrdxlP-dep_enz"/>
</dbReference>
<reference evidence="6 7" key="1">
    <citation type="submission" date="2019-08" db="EMBL/GenBank/DDBJ databases">
        <title>Genome sequence of Gelidibacter salicanalis IC162T.</title>
        <authorList>
            <person name="Bowman J.P."/>
        </authorList>
    </citation>
    <scope>NUCLEOTIDE SEQUENCE [LARGE SCALE GENOMIC DNA]</scope>
    <source>
        <strain evidence="6 7">IC162</strain>
    </source>
</reference>
<evidence type="ECO:0000313" key="6">
    <source>
        <dbReference type="EMBL" id="TXE08606.1"/>
    </source>
</evidence>
<dbReference type="SUPFAM" id="SSF53383">
    <property type="entry name" value="PLP-dependent transferases"/>
    <property type="match status" value="1"/>
</dbReference>
<name>A0A5C7AIM4_9FLAO</name>
<evidence type="ECO:0000256" key="5">
    <source>
        <dbReference type="RuleBase" id="RU362118"/>
    </source>
</evidence>
<evidence type="ECO:0000313" key="7">
    <source>
        <dbReference type="Proteomes" id="UP000321734"/>
    </source>
</evidence>
<dbReference type="FunFam" id="3.40.640.10:FF:000009">
    <property type="entry name" value="Cystathionine gamma-synthase homolog"/>
    <property type="match status" value="1"/>
</dbReference>
<dbReference type="InterPro" id="IPR054542">
    <property type="entry name" value="Cys_met_metab_PP"/>
</dbReference>
<dbReference type="Pfam" id="PF01053">
    <property type="entry name" value="Cys_Met_Meta_PP"/>
    <property type="match status" value="1"/>
</dbReference>